<dbReference type="OrthoDB" id="10256774at2759"/>
<evidence type="ECO:0000313" key="2">
    <source>
        <dbReference type="Proteomes" id="UP000799770"/>
    </source>
</evidence>
<keyword evidence="2" id="KW-1185">Reference proteome</keyword>
<reference evidence="1" key="1">
    <citation type="journal article" date="2020" name="Stud. Mycol.">
        <title>101 Dothideomycetes genomes: a test case for predicting lifestyles and emergence of pathogens.</title>
        <authorList>
            <person name="Haridas S."/>
            <person name="Albert R."/>
            <person name="Binder M."/>
            <person name="Bloem J."/>
            <person name="Labutti K."/>
            <person name="Salamov A."/>
            <person name="Andreopoulos B."/>
            <person name="Baker S."/>
            <person name="Barry K."/>
            <person name="Bills G."/>
            <person name="Bluhm B."/>
            <person name="Cannon C."/>
            <person name="Castanera R."/>
            <person name="Culley D."/>
            <person name="Daum C."/>
            <person name="Ezra D."/>
            <person name="Gonzalez J."/>
            <person name="Henrissat B."/>
            <person name="Kuo A."/>
            <person name="Liang C."/>
            <person name="Lipzen A."/>
            <person name="Lutzoni F."/>
            <person name="Magnuson J."/>
            <person name="Mondo S."/>
            <person name="Nolan M."/>
            <person name="Ohm R."/>
            <person name="Pangilinan J."/>
            <person name="Park H.-J."/>
            <person name="Ramirez L."/>
            <person name="Alfaro M."/>
            <person name="Sun H."/>
            <person name="Tritt A."/>
            <person name="Yoshinaga Y."/>
            <person name="Zwiers L.-H."/>
            <person name="Turgeon B."/>
            <person name="Goodwin S."/>
            <person name="Spatafora J."/>
            <person name="Crous P."/>
            <person name="Grigoriev I."/>
        </authorList>
    </citation>
    <scope>NUCLEOTIDE SEQUENCE</scope>
    <source>
        <strain evidence="1">CBS 627.86</strain>
    </source>
</reference>
<gene>
    <name evidence="1" type="ORF">BDV96DRAFT_588662</name>
</gene>
<proteinExistence type="predicted"/>
<dbReference type="AlphaFoldDB" id="A0A6A5YL99"/>
<name>A0A6A5YL99_9PLEO</name>
<evidence type="ECO:0000313" key="1">
    <source>
        <dbReference type="EMBL" id="KAF2107740.1"/>
    </source>
</evidence>
<dbReference type="Proteomes" id="UP000799770">
    <property type="component" value="Unassembled WGS sequence"/>
</dbReference>
<organism evidence="1 2">
    <name type="scientific">Lophiotrema nucula</name>
    <dbReference type="NCBI Taxonomy" id="690887"/>
    <lineage>
        <taxon>Eukaryota</taxon>
        <taxon>Fungi</taxon>
        <taxon>Dikarya</taxon>
        <taxon>Ascomycota</taxon>
        <taxon>Pezizomycotina</taxon>
        <taxon>Dothideomycetes</taxon>
        <taxon>Pleosporomycetidae</taxon>
        <taxon>Pleosporales</taxon>
        <taxon>Lophiotremataceae</taxon>
        <taxon>Lophiotrema</taxon>
    </lineage>
</organism>
<sequence>MGLDIKEVMCCVPYQSVYRYCRQTYEEQAYKQQLVEHLVKPRLTFHGTRPQVIPSIV</sequence>
<dbReference type="EMBL" id="ML977352">
    <property type="protein sequence ID" value="KAF2107740.1"/>
    <property type="molecule type" value="Genomic_DNA"/>
</dbReference>
<accession>A0A6A5YL99</accession>
<protein>
    <submittedName>
        <fullName evidence="1">Uncharacterized protein</fullName>
    </submittedName>
</protein>